<dbReference type="Proteomes" id="UP000077315">
    <property type="component" value="Unassembled WGS sequence"/>
</dbReference>
<dbReference type="PROSITE" id="PS51257">
    <property type="entry name" value="PROKAR_LIPOPROTEIN"/>
    <property type="match status" value="1"/>
</dbReference>
<feature type="chain" id="PRO_5007841874" evidence="2">
    <location>
        <begin position="21"/>
        <end position="637"/>
    </location>
</feature>
<dbReference type="EMBL" id="KV440972">
    <property type="protein sequence ID" value="OAD79271.1"/>
    <property type="molecule type" value="Genomic_DNA"/>
</dbReference>
<dbReference type="PANTHER" id="PTHR40050:SF1">
    <property type="entry name" value="INNER SPORE COAT PROTEIN H"/>
    <property type="match status" value="1"/>
</dbReference>
<reference evidence="4" key="1">
    <citation type="submission" date="2015-06" db="EMBL/GenBank/DDBJ databases">
        <title>Expansion of signal transduction pathways in fungi by whole-genome duplication.</title>
        <authorList>
            <consortium name="DOE Joint Genome Institute"/>
            <person name="Corrochano L.M."/>
            <person name="Kuo A."/>
            <person name="Marcet-Houben M."/>
            <person name="Polaino S."/>
            <person name="Salamov A."/>
            <person name="Villalobos J.M."/>
            <person name="Alvarez M.I."/>
            <person name="Avalos J."/>
            <person name="Benito E.P."/>
            <person name="Benoit I."/>
            <person name="Burger G."/>
            <person name="Camino L.P."/>
            <person name="Canovas D."/>
            <person name="Cerda-Olmedo E."/>
            <person name="Cheng J.-F."/>
            <person name="Dominguez A."/>
            <person name="Elias M."/>
            <person name="Eslava A.P."/>
            <person name="Glaser F."/>
            <person name="Grimwood J."/>
            <person name="Gutierrez G."/>
            <person name="Heitman J."/>
            <person name="Henrissat B."/>
            <person name="Iturriaga E.A."/>
            <person name="Lang B.F."/>
            <person name="Lavin J.L."/>
            <person name="Lee S."/>
            <person name="Li W."/>
            <person name="Lindquist E."/>
            <person name="Lopez-Garcia S."/>
            <person name="Luque E.M."/>
            <person name="Marcos A.T."/>
            <person name="Martin J."/>
            <person name="McCluskey K."/>
            <person name="Medina H.R."/>
            <person name="Miralles-Duran A."/>
            <person name="Miyazaki A."/>
            <person name="Munoz-Torres E."/>
            <person name="Oguiza J.A."/>
            <person name="Ohm R."/>
            <person name="Olmedo M."/>
            <person name="Orejas M."/>
            <person name="Ortiz-Castellanos L."/>
            <person name="Pisabarro A.G."/>
            <person name="Rodriguez-Romero J."/>
            <person name="Ruiz-Herrera J."/>
            <person name="Ruiz-Vazquez R."/>
            <person name="Sanz C."/>
            <person name="Schackwitz W."/>
            <person name="Schmutz J."/>
            <person name="Shahriari M."/>
            <person name="Shelest E."/>
            <person name="Silva-Franco F."/>
            <person name="Soanes D."/>
            <person name="Syed K."/>
            <person name="Tagua V.G."/>
            <person name="Talbot N.J."/>
            <person name="Thon M."/>
            <person name="De vries R.P."/>
            <person name="Wiebenga A."/>
            <person name="Yadav J.S."/>
            <person name="Braun E.L."/>
            <person name="Baker S."/>
            <person name="Garre V."/>
            <person name="Horwitz B."/>
            <person name="Torres-Martinez S."/>
            <person name="Idnurm A."/>
            <person name="Herrera-Estrella A."/>
            <person name="Gabaldon T."/>
            <person name="Grigoriev I.V."/>
        </authorList>
    </citation>
    <scope>NUCLEOTIDE SEQUENCE [LARGE SCALE GENOMIC DNA]</scope>
    <source>
        <strain evidence="4">NRRL 1555(-)</strain>
    </source>
</reference>
<keyword evidence="3" id="KW-0946">Virion</keyword>
<feature type="signal peptide" evidence="2">
    <location>
        <begin position="1"/>
        <end position="20"/>
    </location>
</feature>
<feature type="region of interest" description="Disordered" evidence="1">
    <location>
        <begin position="563"/>
        <end position="591"/>
    </location>
</feature>
<dbReference type="AlphaFoldDB" id="A0A163BAN0"/>
<evidence type="ECO:0000313" key="4">
    <source>
        <dbReference type="Proteomes" id="UP000077315"/>
    </source>
</evidence>
<gene>
    <name evidence="3" type="ORF">PHYBLDRAFT_58320</name>
</gene>
<dbReference type="STRING" id="763407.A0A163BAN0"/>
<evidence type="ECO:0000313" key="3">
    <source>
        <dbReference type="EMBL" id="OAD79271.1"/>
    </source>
</evidence>
<keyword evidence="4" id="KW-1185">Reference proteome</keyword>
<dbReference type="InterPro" id="IPR014867">
    <property type="entry name" value="Spore_coat_CotH_CotH2/3/7"/>
</dbReference>
<keyword evidence="2" id="KW-0732">Signal</keyword>
<dbReference type="InParanoid" id="A0A163BAN0"/>
<protein>
    <submittedName>
        <fullName evidence="3">Secreted coth spore-coat protein domain-containing protein</fullName>
    </submittedName>
</protein>
<feature type="compositionally biased region" description="Low complexity" evidence="1">
    <location>
        <begin position="563"/>
        <end position="578"/>
    </location>
</feature>
<name>A0A163BAN0_PHYB8</name>
<evidence type="ECO:0000256" key="1">
    <source>
        <dbReference type="SAM" id="MobiDB-lite"/>
    </source>
</evidence>
<dbReference type="GeneID" id="29001202"/>
<dbReference type="Pfam" id="PF08757">
    <property type="entry name" value="CotH"/>
    <property type="match status" value="1"/>
</dbReference>
<organism evidence="3 4">
    <name type="scientific">Phycomyces blakesleeanus (strain ATCC 8743b / DSM 1359 / FGSC 10004 / NBRC 33097 / NRRL 1555)</name>
    <dbReference type="NCBI Taxonomy" id="763407"/>
    <lineage>
        <taxon>Eukaryota</taxon>
        <taxon>Fungi</taxon>
        <taxon>Fungi incertae sedis</taxon>
        <taxon>Mucoromycota</taxon>
        <taxon>Mucoromycotina</taxon>
        <taxon>Mucoromycetes</taxon>
        <taxon>Mucorales</taxon>
        <taxon>Phycomycetaceae</taxon>
        <taxon>Phycomyces</taxon>
    </lineage>
</organism>
<dbReference type="VEuPathDB" id="FungiDB:PHYBLDRAFT_58320"/>
<proteinExistence type="predicted"/>
<accession>A0A163BAN0</accession>
<dbReference type="OrthoDB" id="2387105at2759"/>
<dbReference type="PANTHER" id="PTHR40050">
    <property type="entry name" value="INNER SPORE COAT PROTEIN H"/>
    <property type="match status" value="1"/>
</dbReference>
<sequence length="637" mass="69269">MKFTSLSFIAFAFLVACTEASPVTFRVIAPGATGNAQVSIDGKVTDLTASDADVPYFTGSVEAGTSGKYKYVVNGQAESFDRTLETGRNATRNDFFSRPVTYANIPKLPWPITENPQWTRGGSNQEMWDDNYIPSIFMTGDAAELSDLVANVPATMSTVKFTFIGPETVRVYNGCSFGIHGAGKKKNNAKQSWKWSLPAGQTIDNRNYIKIRHMEEDPTQLREKLYADILRAMGTYANQANMVRLFINGEGYGTFNMLDDVADYSYIDAMFYNGNPPATKGPLFDGASGASFAYSAEDDFYSAFKPNVDSPQDYTAIKPLALEFSQTDVTSDAAIEAFSKKFDVDQFLRFMVMEYLTGHWDGYWQEQTNDGAYQDPTDSKWYYLGQDYDATFGVNLGAAEGKEFTKVSYTTYPTRYPGAVMINRLLENPSIKTKFETYIKNTVSVLFNNVTLTNRVLAYHEFVLPDLLWDRSIVQKSPGINFGWTADQVSQNLYEAVSGSGGEGGGAAWGLIEWIVSMSQAVATEFKVDITTVPVGPPGGSAATTPSTSASVAASVSKSASPVSATGATKSTGSSSSSKDTDGDISAASKDGSGAFQITPKTAFSAIMIGSTALLSALCKLIKRLPFVLISNNHRKK</sequence>
<dbReference type="RefSeq" id="XP_018297311.1">
    <property type="nucleotide sequence ID" value="XM_018440296.1"/>
</dbReference>
<evidence type="ECO:0000256" key="2">
    <source>
        <dbReference type="SAM" id="SignalP"/>
    </source>
</evidence>
<keyword evidence="3" id="KW-0167">Capsid protein</keyword>